<evidence type="ECO:0000256" key="7">
    <source>
        <dbReference type="ARBA" id="ARBA00023027"/>
    </source>
</evidence>
<keyword evidence="6 11" id="KW-1133">Transmembrane helix</keyword>
<geneLocation type="mitochondrion" evidence="12"/>
<feature type="transmembrane region" description="Helical" evidence="11">
    <location>
        <begin position="60"/>
        <end position="84"/>
    </location>
</feature>
<dbReference type="GO" id="GO:0016020">
    <property type="term" value="C:membrane"/>
    <property type="evidence" value="ECO:0007669"/>
    <property type="project" value="UniProtKB-SubCell"/>
</dbReference>
<evidence type="ECO:0000256" key="1">
    <source>
        <dbReference type="ARBA" id="ARBA00004141"/>
    </source>
</evidence>
<evidence type="ECO:0000256" key="11">
    <source>
        <dbReference type="SAM" id="Phobius"/>
    </source>
</evidence>
<accession>A0A140EFY9</accession>
<comment type="catalytic activity">
    <reaction evidence="10">
        <text>a ubiquinone + NADH + 5 H(+)(in) = a ubiquinol + NAD(+) + 4 H(+)(out)</text>
        <dbReference type="Rhea" id="RHEA:29091"/>
        <dbReference type="Rhea" id="RHEA-COMP:9565"/>
        <dbReference type="Rhea" id="RHEA-COMP:9566"/>
        <dbReference type="ChEBI" id="CHEBI:15378"/>
        <dbReference type="ChEBI" id="CHEBI:16389"/>
        <dbReference type="ChEBI" id="CHEBI:17976"/>
        <dbReference type="ChEBI" id="CHEBI:57540"/>
        <dbReference type="ChEBI" id="CHEBI:57945"/>
        <dbReference type="EC" id="7.1.1.2"/>
    </reaction>
</comment>
<evidence type="ECO:0000256" key="2">
    <source>
        <dbReference type="ARBA" id="ARBA00010519"/>
    </source>
</evidence>
<protein>
    <recommendedName>
        <fullName evidence="3">NADH-ubiquinone oxidoreductase chain 4L</fullName>
    </recommendedName>
    <alternativeName>
        <fullName evidence="9">NADH dehydrogenase subunit 4L</fullName>
    </alternativeName>
</protein>
<dbReference type="EMBL" id="KT696241">
    <property type="protein sequence ID" value="AML25610.1"/>
    <property type="molecule type" value="Genomic_DNA"/>
</dbReference>
<keyword evidence="7" id="KW-0520">NAD</keyword>
<dbReference type="AlphaFoldDB" id="A0A140EFY9"/>
<keyword evidence="5" id="KW-1278">Translocase</keyword>
<feature type="transmembrane region" description="Helical" evidence="11">
    <location>
        <begin position="31"/>
        <end position="53"/>
    </location>
</feature>
<name>A0A140EFY9_9COLE</name>
<keyword evidence="12" id="KW-0496">Mitochondrion</keyword>
<dbReference type="Gene3D" id="1.10.287.3510">
    <property type="match status" value="1"/>
</dbReference>
<keyword evidence="8 11" id="KW-0472">Membrane</keyword>
<evidence type="ECO:0000256" key="9">
    <source>
        <dbReference type="ARBA" id="ARBA00031586"/>
    </source>
</evidence>
<organism evidence="12">
    <name type="scientific">Staphylinidae sp. BMNH 1274668</name>
    <dbReference type="NCBI Taxonomy" id="1796590"/>
    <lineage>
        <taxon>Eukaryota</taxon>
        <taxon>Metazoa</taxon>
        <taxon>Ecdysozoa</taxon>
        <taxon>Arthropoda</taxon>
        <taxon>Hexapoda</taxon>
        <taxon>Insecta</taxon>
        <taxon>Pterygota</taxon>
        <taxon>Neoptera</taxon>
        <taxon>Endopterygota</taxon>
        <taxon>Coleoptera</taxon>
        <taxon>Polyphaga</taxon>
        <taxon>Staphyliniformia</taxon>
        <taxon>Staphylinidae</taxon>
    </lineage>
</organism>
<reference evidence="12" key="1">
    <citation type="submission" date="2015-09" db="EMBL/GenBank/DDBJ databases">
        <title>Capturing the unknown biodiversity of arthropods in tropical forests using metagenomics.</title>
        <authorList>
            <person name="Andujar C."/>
            <person name="Creedy T.J."/>
            <person name="Garner B."/>
            <person name="Canty R."/>
            <person name="Warner H.B."/>
            <person name="Lipecki J."/>
            <person name="Crampton-Platt A."/>
            <person name="Gabrielli M."/>
            <person name="Croydon-Veleslavov I.A."/>
            <person name="Lim J.L."/>
            <person name="Linard B."/>
            <person name="Vogler A."/>
        </authorList>
    </citation>
    <scope>NUCLEOTIDE SEQUENCE</scope>
</reference>
<evidence type="ECO:0000313" key="12">
    <source>
        <dbReference type="EMBL" id="AML25610.1"/>
    </source>
</evidence>
<proteinExistence type="inferred from homology"/>
<comment type="subcellular location">
    <subcellularLocation>
        <location evidence="1">Membrane</location>
        <topology evidence="1">Multi-pass membrane protein</topology>
    </subcellularLocation>
</comment>
<evidence type="ECO:0000256" key="3">
    <source>
        <dbReference type="ARBA" id="ARBA00016612"/>
    </source>
</evidence>
<dbReference type="InterPro" id="IPR039428">
    <property type="entry name" value="NUOK/Mnh_C1-like"/>
</dbReference>
<keyword evidence="4 11" id="KW-0812">Transmembrane</keyword>
<comment type="similarity">
    <text evidence="2">Belongs to the complex I subunit 4L family.</text>
</comment>
<sequence length="99" mass="11869">MLFKLLKLISYIYIYMYMAGLFSFILSKHFLLMLLSLEFMMMSLLMGIFFILLKMNFELYFLMIFMIMMVAEGVLGLSILVSLIRGYSNDYFNNYNLLW</sequence>
<evidence type="ECO:0000256" key="6">
    <source>
        <dbReference type="ARBA" id="ARBA00022989"/>
    </source>
</evidence>
<dbReference type="GO" id="GO:0008137">
    <property type="term" value="F:NADH dehydrogenase (ubiquinone) activity"/>
    <property type="evidence" value="ECO:0007669"/>
    <property type="project" value="UniProtKB-EC"/>
</dbReference>
<evidence type="ECO:0000256" key="4">
    <source>
        <dbReference type="ARBA" id="ARBA00022692"/>
    </source>
</evidence>
<evidence type="ECO:0000256" key="8">
    <source>
        <dbReference type="ARBA" id="ARBA00023136"/>
    </source>
</evidence>
<gene>
    <name evidence="12" type="primary">ND4L</name>
</gene>
<evidence type="ECO:0000256" key="5">
    <source>
        <dbReference type="ARBA" id="ARBA00022967"/>
    </source>
</evidence>
<evidence type="ECO:0000256" key="10">
    <source>
        <dbReference type="ARBA" id="ARBA00049551"/>
    </source>
</evidence>
<dbReference type="Pfam" id="PF00420">
    <property type="entry name" value="Oxidored_q2"/>
    <property type="match status" value="1"/>
</dbReference>
<feature type="transmembrane region" description="Helical" evidence="11">
    <location>
        <begin position="5"/>
        <end position="25"/>
    </location>
</feature>